<feature type="transmembrane region" description="Helical" evidence="1">
    <location>
        <begin position="16"/>
        <end position="34"/>
    </location>
</feature>
<reference evidence="2 3" key="1">
    <citation type="submission" date="2018-07" db="EMBL/GenBank/DDBJ databases">
        <title>Genome sequencing of Runella.</title>
        <authorList>
            <person name="Baek M.-G."/>
            <person name="Yi H."/>
        </authorList>
    </citation>
    <scope>NUCLEOTIDE SEQUENCE [LARGE SCALE GENOMIC DNA]</scope>
    <source>
        <strain evidence="2 3">HYN0085</strain>
    </source>
</reference>
<feature type="transmembrane region" description="Helical" evidence="1">
    <location>
        <begin position="46"/>
        <end position="70"/>
    </location>
</feature>
<proteinExistence type="predicted"/>
<keyword evidence="1" id="KW-0472">Membrane</keyword>
<name>A0A344TJX0_9BACT</name>
<feature type="transmembrane region" description="Helical" evidence="1">
    <location>
        <begin position="144"/>
        <end position="163"/>
    </location>
</feature>
<evidence type="ECO:0000313" key="2">
    <source>
        <dbReference type="EMBL" id="AXE18941.1"/>
    </source>
</evidence>
<sequence>MTLQQFFDRVGERPDWVLIYFTLLPLMALLANLLGKNEGHLSPWNYFYAFLIYLACIPGIFAVALNVYLFLFERRSIFDFNIYTQILPFFAMLLTLWLIRRNVISFDYIPGFQKLSGLVLMIFAVISLMWIVDRTRIVVFSYLKFEYVLVIFAVLLVLLLWGWRKLFN</sequence>
<dbReference type="KEGG" id="run:DR864_14870"/>
<gene>
    <name evidence="2" type="ORF">DR864_14870</name>
</gene>
<dbReference type="EMBL" id="CP030850">
    <property type="protein sequence ID" value="AXE18941.1"/>
    <property type="molecule type" value="Genomic_DNA"/>
</dbReference>
<dbReference type="AlphaFoldDB" id="A0A344TJX0"/>
<keyword evidence="1" id="KW-1133">Transmembrane helix</keyword>
<accession>A0A344TJX0</accession>
<evidence type="ECO:0000313" key="3">
    <source>
        <dbReference type="Proteomes" id="UP000251993"/>
    </source>
</evidence>
<organism evidence="2 3">
    <name type="scientific">Runella rosea</name>
    <dbReference type="NCBI Taxonomy" id="2259595"/>
    <lineage>
        <taxon>Bacteria</taxon>
        <taxon>Pseudomonadati</taxon>
        <taxon>Bacteroidota</taxon>
        <taxon>Cytophagia</taxon>
        <taxon>Cytophagales</taxon>
        <taxon>Spirosomataceae</taxon>
        <taxon>Runella</taxon>
    </lineage>
</organism>
<feature type="transmembrane region" description="Helical" evidence="1">
    <location>
        <begin position="82"/>
        <end position="99"/>
    </location>
</feature>
<keyword evidence="3" id="KW-1185">Reference proteome</keyword>
<keyword evidence="1" id="KW-0812">Transmembrane</keyword>
<feature type="transmembrane region" description="Helical" evidence="1">
    <location>
        <begin position="111"/>
        <end position="132"/>
    </location>
</feature>
<evidence type="ECO:0000256" key="1">
    <source>
        <dbReference type="SAM" id="Phobius"/>
    </source>
</evidence>
<dbReference type="RefSeq" id="WP_114067722.1">
    <property type="nucleotide sequence ID" value="NZ_CP030850.1"/>
</dbReference>
<evidence type="ECO:0008006" key="4">
    <source>
        <dbReference type="Google" id="ProtNLM"/>
    </source>
</evidence>
<dbReference type="OrthoDB" id="1492885at2"/>
<dbReference type="Proteomes" id="UP000251993">
    <property type="component" value="Chromosome"/>
</dbReference>
<protein>
    <recommendedName>
        <fullName evidence="4">Yip1 domain-containing protein</fullName>
    </recommendedName>
</protein>